<dbReference type="Gene3D" id="3.40.50.720">
    <property type="entry name" value="NAD(P)-binding Rossmann-like Domain"/>
    <property type="match status" value="1"/>
</dbReference>
<dbReference type="EMBL" id="MU858286">
    <property type="protein sequence ID" value="KAK4207585.1"/>
    <property type="molecule type" value="Genomic_DNA"/>
</dbReference>
<gene>
    <name evidence="2" type="ORF">QBC37DRAFT_487403</name>
</gene>
<proteinExistence type="predicted"/>
<keyword evidence="3" id="KW-1185">Reference proteome</keyword>
<reference evidence="2" key="1">
    <citation type="journal article" date="2023" name="Mol. Phylogenet. Evol.">
        <title>Genome-scale phylogeny and comparative genomics of the fungal order Sordariales.</title>
        <authorList>
            <person name="Hensen N."/>
            <person name="Bonometti L."/>
            <person name="Westerberg I."/>
            <person name="Brannstrom I.O."/>
            <person name="Guillou S."/>
            <person name="Cros-Aarteil S."/>
            <person name="Calhoun S."/>
            <person name="Haridas S."/>
            <person name="Kuo A."/>
            <person name="Mondo S."/>
            <person name="Pangilinan J."/>
            <person name="Riley R."/>
            <person name="LaButti K."/>
            <person name="Andreopoulos B."/>
            <person name="Lipzen A."/>
            <person name="Chen C."/>
            <person name="Yan M."/>
            <person name="Daum C."/>
            <person name="Ng V."/>
            <person name="Clum A."/>
            <person name="Steindorff A."/>
            <person name="Ohm R.A."/>
            <person name="Martin F."/>
            <person name="Silar P."/>
            <person name="Natvig D.O."/>
            <person name="Lalanne C."/>
            <person name="Gautier V."/>
            <person name="Ament-Velasquez S.L."/>
            <person name="Kruys A."/>
            <person name="Hutchinson M.I."/>
            <person name="Powell A.J."/>
            <person name="Barry K."/>
            <person name="Miller A.N."/>
            <person name="Grigoriev I.V."/>
            <person name="Debuchy R."/>
            <person name="Gladieux P."/>
            <person name="Hiltunen Thoren M."/>
            <person name="Johannesson H."/>
        </authorList>
    </citation>
    <scope>NUCLEOTIDE SEQUENCE</scope>
    <source>
        <strain evidence="2">PSN293</strain>
    </source>
</reference>
<dbReference type="PANTHER" id="PTHR43157:SF31">
    <property type="entry name" value="PHOSPHATIDYLINOSITOL-GLYCAN BIOSYNTHESIS CLASS F PROTEIN"/>
    <property type="match status" value="1"/>
</dbReference>
<keyword evidence="1" id="KW-0560">Oxidoreductase</keyword>
<sequence>MSDWLCDSDMATFDQTKFDLTPEKQASIPRFLRQQITAKPQVVTGPGANLRGKTAIVTGSNTGVGLENSRQLLDLGISKLILAVRNLDKGNAAKQDLSQGRNWNDGDKTIEVWKLDHTDYDSVRSFATRALNELARLDIVVLNVGIGPITRSFNEHTGHDEVIQVNYLSTALLAMLLLPVFKKSQLATSAPGRLTIVSSELAGVTKFKEATSNPPPASILAALDDKNTKVDMADRMMVSKLLQQFFVAKIAEVVPSSLVVINSVSPGSLYGTDFNRDRRGTLVGVVAAVVMRGIANSPPVGARIITDAAVNHGEETHGQFLSFQTVVPLAPIIYRPEGKQISEKLWQETLAEFKFTGVEEILNSLAH</sequence>
<protein>
    <submittedName>
        <fullName evidence="2">Short-chain dehydrogenase/reductase SDR</fullName>
    </submittedName>
</protein>
<reference evidence="2" key="2">
    <citation type="submission" date="2023-05" db="EMBL/GenBank/DDBJ databases">
        <authorList>
            <consortium name="Lawrence Berkeley National Laboratory"/>
            <person name="Steindorff A."/>
            <person name="Hensen N."/>
            <person name="Bonometti L."/>
            <person name="Westerberg I."/>
            <person name="Brannstrom I.O."/>
            <person name="Guillou S."/>
            <person name="Cros-Aarteil S."/>
            <person name="Calhoun S."/>
            <person name="Haridas S."/>
            <person name="Kuo A."/>
            <person name="Mondo S."/>
            <person name="Pangilinan J."/>
            <person name="Riley R."/>
            <person name="Labutti K."/>
            <person name="Andreopoulos B."/>
            <person name="Lipzen A."/>
            <person name="Chen C."/>
            <person name="Yanf M."/>
            <person name="Daum C."/>
            <person name="Ng V."/>
            <person name="Clum A."/>
            <person name="Ohm R."/>
            <person name="Martin F."/>
            <person name="Silar P."/>
            <person name="Natvig D."/>
            <person name="Lalanne C."/>
            <person name="Gautier V."/>
            <person name="Ament-Velasquez S.L."/>
            <person name="Kruys A."/>
            <person name="Hutchinson M.I."/>
            <person name="Powell A.J."/>
            <person name="Barry K."/>
            <person name="Miller A.N."/>
            <person name="Grigoriev I.V."/>
            <person name="Debuchy R."/>
            <person name="Gladieux P."/>
            <person name="Thoren M.H."/>
            <person name="Johannesson H."/>
        </authorList>
    </citation>
    <scope>NUCLEOTIDE SEQUENCE</scope>
    <source>
        <strain evidence="2">PSN293</strain>
    </source>
</reference>
<evidence type="ECO:0000313" key="2">
    <source>
        <dbReference type="EMBL" id="KAK4207585.1"/>
    </source>
</evidence>
<name>A0AAN6XVX3_9PEZI</name>
<organism evidence="2 3">
    <name type="scientific">Rhypophila decipiens</name>
    <dbReference type="NCBI Taxonomy" id="261697"/>
    <lineage>
        <taxon>Eukaryota</taxon>
        <taxon>Fungi</taxon>
        <taxon>Dikarya</taxon>
        <taxon>Ascomycota</taxon>
        <taxon>Pezizomycotina</taxon>
        <taxon>Sordariomycetes</taxon>
        <taxon>Sordariomycetidae</taxon>
        <taxon>Sordariales</taxon>
        <taxon>Naviculisporaceae</taxon>
        <taxon>Rhypophila</taxon>
    </lineage>
</organism>
<accession>A0AAN6XVX3</accession>
<evidence type="ECO:0000256" key="1">
    <source>
        <dbReference type="ARBA" id="ARBA00023002"/>
    </source>
</evidence>
<evidence type="ECO:0000313" key="3">
    <source>
        <dbReference type="Proteomes" id="UP001301769"/>
    </source>
</evidence>
<dbReference type="SUPFAM" id="SSF51735">
    <property type="entry name" value="NAD(P)-binding Rossmann-fold domains"/>
    <property type="match status" value="1"/>
</dbReference>
<dbReference type="AlphaFoldDB" id="A0AAN6XVX3"/>
<dbReference type="PANTHER" id="PTHR43157">
    <property type="entry name" value="PHOSPHATIDYLINOSITOL-GLYCAN BIOSYNTHESIS CLASS F PROTEIN-RELATED"/>
    <property type="match status" value="1"/>
</dbReference>
<dbReference type="Pfam" id="PF00106">
    <property type="entry name" value="adh_short"/>
    <property type="match status" value="1"/>
</dbReference>
<dbReference type="Proteomes" id="UP001301769">
    <property type="component" value="Unassembled WGS sequence"/>
</dbReference>
<comment type="caution">
    <text evidence="2">The sequence shown here is derived from an EMBL/GenBank/DDBJ whole genome shotgun (WGS) entry which is preliminary data.</text>
</comment>
<dbReference type="GO" id="GO:0016491">
    <property type="term" value="F:oxidoreductase activity"/>
    <property type="evidence" value="ECO:0007669"/>
    <property type="project" value="UniProtKB-KW"/>
</dbReference>
<dbReference type="InterPro" id="IPR036291">
    <property type="entry name" value="NAD(P)-bd_dom_sf"/>
</dbReference>
<dbReference type="PRINTS" id="PR00081">
    <property type="entry name" value="GDHRDH"/>
</dbReference>
<dbReference type="InterPro" id="IPR002347">
    <property type="entry name" value="SDR_fam"/>
</dbReference>